<dbReference type="InterPro" id="IPR013762">
    <property type="entry name" value="Integrase-like_cat_sf"/>
</dbReference>
<dbReference type="AlphaFoldDB" id="C6BZF3"/>
<sequence>MNFDYAVELSEKITSKRRSPRTLTDYRRAIKLLENHTPQEYRSLSAFKKGTPISKSRYRLLKAAYQFGCAERLLSYLKQAEELSNAGDFAYGNALKAKAYIESARLLKQAPDYERQRFRQKLGAAHPAVATEISSKKHSKRRFVGKLNKEFPDREWQFKILEELPDHHTFSYTLLALTGLRPSELQNGVSLKNIDGFLHVKIEGAKITNFAGQPWREMVFNPKQDEFAYMVYESVQAAGGSDIWLQPYSQQALRKSHSKAVEKALGSKWKNKVSLYTHRHALSADLKAAGYNPEKIALAMGHSSDRSQAYYGMAKQATGHTGRGLVEVKAARKVKLNEPVGQRMTRTSLSFDSGNGR</sequence>
<name>C6BZF3_MARSD</name>
<feature type="domain" description="Tyr recombinase" evidence="2">
    <location>
        <begin position="147"/>
        <end position="323"/>
    </location>
</feature>
<dbReference type="GO" id="GO:0015074">
    <property type="term" value="P:DNA integration"/>
    <property type="evidence" value="ECO:0007669"/>
    <property type="project" value="InterPro"/>
</dbReference>
<proteinExistence type="predicted"/>
<dbReference type="Gene3D" id="1.10.443.10">
    <property type="entry name" value="Intergrase catalytic core"/>
    <property type="match status" value="1"/>
</dbReference>
<dbReference type="STRING" id="526222.Desal_2736"/>
<gene>
    <name evidence="3" type="ordered locus">Desal_2736</name>
</gene>
<keyword evidence="4" id="KW-1185">Reference proteome</keyword>
<dbReference type="OrthoDB" id="5464579at2"/>
<organism evidence="3 4">
    <name type="scientific">Maridesulfovibrio salexigens (strain ATCC 14822 / DSM 2638 / NCIMB 8403 / VKM B-1763)</name>
    <name type="common">Desulfovibrio salexigens</name>
    <dbReference type="NCBI Taxonomy" id="526222"/>
    <lineage>
        <taxon>Bacteria</taxon>
        <taxon>Pseudomonadati</taxon>
        <taxon>Thermodesulfobacteriota</taxon>
        <taxon>Desulfovibrionia</taxon>
        <taxon>Desulfovibrionales</taxon>
        <taxon>Desulfovibrionaceae</taxon>
        <taxon>Maridesulfovibrio</taxon>
    </lineage>
</organism>
<dbReference type="InterPro" id="IPR002104">
    <property type="entry name" value="Integrase_catalytic"/>
</dbReference>
<dbReference type="InterPro" id="IPR011010">
    <property type="entry name" value="DNA_brk_join_enz"/>
</dbReference>
<evidence type="ECO:0000259" key="2">
    <source>
        <dbReference type="PROSITE" id="PS51898"/>
    </source>
</evidence>
<dbReference type="HOGENOM" id="CLU_775498_0_0_7"/>
<dbReference type="PROSITE" id="PS51898">
    <property type="entry name" value="TYR_RECOMBINASE"/>
    <property type="match status" value="1"/>
</dbReference>
<evidence type="ECO:0000313" key="4">
    <source>
        <dbReference type="Proteomes" id="UP000002601"/>
    </source>
</evidence>
<evidence type="ECO:0000313" key="3">
    <source>
        <dbReference type="EMBL" id="ACS80790.1"/>
    </source>
</evidence>
<dbReference type="KEGG" id="dsa:Desal_2736"/>
<dbReference type="GO" id="GO:0003677">
    <property type="term" value="F:DNA binding"/>
    <property type="evidence" value="ECO:0007669"/>
    <property type="project" value="InterPro"/>
</dbReference>
<evidence type="ECO:0000256" key="1">
    <source>
        <dbReference type="ARBA" id="ARBA00023172"/>
    </source>
</evidence>
<keyword evidence="1" id="KW-0233">DNA recombination</keyword>
<dbReference type="EMBL" id="CP001649">
    <property type="protein sequence ID" value="ACS80790.1"/>
    <property type="molecule type" value="Genomic_DNA"/>
</dbReference>
<protein>
    <recommendedName>
        <fullName evidence="2">Tyr recombinase domain-containing protein</fullName>
    </recommendedName>
</protein>
<accession>C6BZF3</accession>
<reference evidence="3 4" key="1">
    <citation type="submission" date="2009-06" db="EMBL/GenBank/DDBJ databases">
        <title>Complete sequence of Desulfovibrio salexigens DSM 2638.</title>
        <authorList>
            <consortium name="US DOE Joint Genome Institute"/>
            <person name="Lucas S."/>
            <person name="Copeland A."/>
            <person name="Lapidus A."/>
            <person name="Glavina del Rio T."/>
            <person name="Tice H."/>
            <person name="Bruce D."/>
            <person name="Goodwin L."/>
            <person name="Pitluck S."/>
            <person name="Munk A.C."/>
            <person name="Brettin T."/>
            <person name="Detter J.C."/>
            <person name="Han C."/>
            <person name="Tapia R."/>
            <person name="Larimer F."/>
            <person name="Land M."/>
            <person name="Hauser L."/>
            <person name="Kyrpides N."/>
            <person name="Anderson I."/>
            <person name="Wall J.D."/>
            <person name="Arkin A.P."/>
            <person name="Dehal P."/>
            <person name="Chivian D."/>
            <person name="Giles B."/>
            <person name="Hazen T.C."/>
        </authorList>
    </citation>
    <scope>NUCLEOTIDE SEQUENCE [LARGE SCALE GENOMIC DNA]</scope>
    <source>
        <strain evidence="4">ATCC 14822 / DSM 2638 / NCIMB 8403 / VKM B-1763</strain>
    </source>
</reference>
<dbReference type="Proteomes" id="UP000002601">
    <property type="component" value="Chromosome"/>
</dbReference>
<dbReference type="eggNOG" id="COG0582">
    <property type="taxonomic scope" value="Bacteria"/>
</dbReference>
<dbReference type="GO" id="GO:0006310">
    <property type="term" value="P:DNA recombination"/>
    <property type="evidence" value="ECO:0007669"/>
    <property type="project" value="UniProtKB-KW"/>
</dbReference>
<dbReference type="RefSeq" id="WP_015852606.1">
    <property type="nucleotide sequence ID" value="NC_012881.1"/>
</dbReference>
<dbReference type="SUPFAM" id="SSF56349">
    <property type="entry name" value="DNA breaking-rejoining enzymes"/>
    <property type="match status" value="1"/>
</dbReference>